<dbReference type="InParanoid" id="A0A2T2ZRM9"/>
<proteinExistence type="predicted"/>
<name>A0A2T2ZRM9_9PEZI</name>
<keyword evidence="1" id="KW-1133">Transmembrane helix</keyword>
<keyword evidence="1" id="KW-0812">Transmembrane</keyword>
<dbReference type="EMBL" id="KZ678991">
    <property type="protein sequence ID" value="PSR73323.1"/>
    <property type="molecule type" value="Genomic_DNA"/>
</dbReference>
<feature type="transmembrane region" description="Helical" evidence="1">
    <location>
        <begin position="100"/>
        <end position="124"/>
    </location>
</feature>
<dbReference type="Proteomes" id="UP000241462">
    <property type="component" value="Unassembled WGS sequence"/>
</dbReference>
<sequence>MAKRARGANATVHASEGGWTLCSLASHVLLRHLRLEHVFFCFASLGLAGHVHLVLVLAAGDYVDYCSCTRSRRIRGLLWGCPRGLALRRSARRCRRRPSFFFPSFPLRFGSFCLFFRILPFWLLDPSGSMSCPSRSGTTLPLLCFTGARFAGDYSWTRSKPCVLARET</sequence>
<evidence type="ECO:0000313" key="2">
    <source>
        <dbReference type="EMBL" id="PSR73323.1"/>
    </source>
</evidence>
<gene>
    <name evidence="2" type="ORF">BD289DRAFT_448980</name>
</gene>
<evidence type="ECO:0000256" key="1">
    <source>
        <dbReference type="SAM" id="Phobius"/>
    </source>
</evidence>
<dbReference type="AlphaFoldDB" id="A0A2T2ZRM9"/>
<reference evidence="2 3" key="1">
    <citation type="journal article" date="2018" name="Mycol. Prog.">
        <title>Coniella lustricola, a new species from submerged detritus.</title>
        <authorList>
            <person name="Raudabaugh D.B."/>
            <person name="Iturriaga T."/>
            <person name="Carver A."/>
            <person name="Mondo S."/>
            <person name="Pangilinan J."/>
            <person name="Lipzen A."/>
            <person name="He G."/>
            <person name="Amirebrahimi M."/>
            <person name="Grigoriev I.V."/>
            <person name="Miller A.N."/>
        </authorList>
    </citation>
    <scope>NUCLEOTIDE SEQUENCE [LARGE SCALE GENOMIC DNA]</scope>
    <source>
        <strain evidence="2 3">B22-T-1</strain>
    </source>
</reference>
<protein>
    <submittedName>
        <fullName evidence="2">Uncharacterized protein</fullName>
    </submittedName>
</protein>
<evidence type="ECO:0000313" key="3">
    <source>
        <dbReference type="Proteomes" id="UP000241462"/>
    </source>
</evidence>
<keyword evidence="1" id="KW-0472">Membrane</keyword>
<organism evidence="2 3">
    <name type="scientific">Coniella lustricola</name>
    <dbReference type="NCBI Taxonomy" id="2025994"/>
    <lineage>
        <taxon>Eukaryota</taxon>
        <taxon>Fungi</taxon>
        <taxon>Dikarya</taxon>
        <taxon>Ascomycota</taxon>
        <taxon>Pezizomycotina</taxon>
        <taxon>Sordariomycetes</taxon>
        <taxon>Sordariomycetidae</taxon>
        <taxon>Diaporthales</taxon>
        <taxon>Schizoparmaceae</taxon>
        <taxon>Coniella</taxon>
    </lineage>
</organism>
<keyword evidence="3" id="KW-1185">Reference proteome</keyword>
<accession>A0A2T2ZRM9</accession>